<dbReference type="PRINTS" id="PR00075">
    <property type="entry name" value="FACDDSATRASE"/>
</dbReference>
<dbReference type="Pfam" id="PF00487">
    <property type="entry name" value="FA_desaturase"/>
    <property type="match status" value="1"/>
</dbReference>
<comment type="function">
    <text evidence="13">Stearoyl-CoA desaturase that utilizes O(2) and electrons from reduced cytochrome b5 to introduce the first double bond into saturated fatty acyl-CoA substrates.</text>
</comment>
<dbReference type="InterPro" id="IPR009160">
    <property type="entry name" value="Acyl-CoA_deSatase_haem/ster-bd"/>
</dbReference>
<keyword evidence="13" id="KW-0813">Transport</keyword>
<dbReference type="PIRSF" id="PIRSF000345">
    <property type="entry name" value="OLE1"/>
    <property type="match status" value="1"/>
</dbReference>
<comment type="similarity">
    <text evidence="2 13">Belongs to the fatty acid desaturase type 1 family.</text>
</comment>
<feature type="transmembrane region" description="Helical" evidence="15">
    <location>
        <begin position="156"/>
        <end position="178"/>
    </location>
</feature>
<comment type="subcellular location">
    <subcellularLocation>
        <location evidence="1">Membrane</location>
        <topology evidence="1">Multi-pass membrane protein</topology>
    </subcellularLocation>
</comment>
<feature type="transmembrane region" description="Helical" evidence="15">
    <location>
        <begin position="45"/>
        <end position="64"/>
    </location>
</feature>
<dbReference type="InterPro" id="IPR005804">
    <property type="entry name" value="FA_desaturase_dom"/>
</dbReference>
<dbReference type="Proteomes" id="UP000623687">
    <property type="component" value="Unassembled WGS sequence"/>
</dbReference>
<evidence type="ECO:0000256" key="10">
    <source>
        <dbReference type="ARBA" id="ARBA00023098"/>
    </source>
</evidence>
<comment type="catalytic activity">
    <reaction evidence="13">
        <text>octadecanoyl-CoA + 2 Fe(II)-[cytochrome b5] + O2 + 2 H(+) = (9Z)-octadecenoyl-CoA + 2 Fe(III)-[cytochrome b5] + 2 H2O</text>
        <dbReference type="Rhea" id="RHEA:19721"/>
        <dbReference type="Rhea" id="RHEA-COMP:10438"/>
        <dbReference type="Rhea" id="RHEA-COMP:10439"/>
        <dbReference type="ChEBI" id="CHEBI:15377"/>
        <dbReference type="ChEBI" id="CHEBI:15378"/>
        <dbReference type="ChEBI" id="CHEBI:15379"/>
        <dbReference type="ChEBI" id="CHEBI:29033"/>
        <dbReference type="ChEBI" id="CHEBI:29034"/>
        <dbReference type="ChEBI" id="CHEBI:57387"/>
        <dbReference type="ChEBI" id="CHEBI:57394"/>
        <dbReference type="EC" id="1.14.19.1"/>
    </reaction>
</comment>
<keyword evidence="10 13" id="KW-0443">Lipid metabolism</keyword>
<evidence type="ECO:0000256" key="7">
    <source>
        <dbReference type="ARBA" id="ARBA00022989"/>
    </source>
</evidence>
<dbReference type="GO" id="GO:0005789">
    <property type="term" value="C:endoplasmic reticulum membrane"/>
    <property type="evidence" value="ECO:0007669"/>
    <property type="project" value="TreeGrafter"/>
</dbReference>
<dbReference type="RefSeq" id="XP_036626262.1">
    <property type="nucleotide sequence ID" value="XM_036771641.1"/>
</dbReference>
<feature type="transmembrane region" description="Helical" evidence="15">
    <location>
        <begin position="18"/>
        <end position="38"/>
    </location>
</feature>
<comment type="caution">
    <text evidence="17">The sequence shown here is derived from an EMBL/GenBank/DDBJ whole genome shotgun (WGS) entry which is preliminary data.</text>
</comment>
<evidence type="ECO:0000256" key="14">
    <source>
        <dbReference type="SAM" id="MobiDB-lite"/>
    </source>
</evidence>
<keyword evidence="18" id="KW-1185">Reference proteome</keyword>
<evidence type="ECO:0000256" key="13">
    <source>
        <dbReference type="PIRNR" id="PIRNR000345"/>
    </source>
</evidence>
<evidence type="ECO:0000256" key="11">
    <source>
        <dbReference type="ARBA" id="ARBA00023136"/>
    </source>
</evidence>
<evidence type="ECO:0000256" key="8">
    <source>
        <dbReference type="ARBA" id="ARBA00023002"/>
    </source>
</evidence>
<gene>
    <name evidence="17" type="ORF">PC9H_001998</name>
</gene>
<evidence type="ECO:0000256" key="5">
    <source>
        <dbReference type="ARBA" id="ARBA00022723"/>
    </source>
</evidence>
<keyword evidence="9 13" id="KW-0408">Iron</keyword>
<comment type="cofactor">
    <cofactor evidence="13">
        <name>Fe(2+)</name>
        <dbReference type="ChEBI" id="CHEBI:29033"/>
    </cofactor>
    <text evidence="13">Expected to bind 2 Fe(2+) ions per subunit.</text>
</comment>
<keyword evidence="7 15" id="KW-1133">Transmembrane helix</keyword>
<dbReference type="SUPFAM" id="SSF55856">
    <property type="entry name" value="Cytochrome b5-like heme/steroid binding domain"/>
    <property type="match status" value="1"/>
</dbReference>
<feature type="compositionally biased region" description="Pro residues" evidence="14">
    <location>
        <begin position="406"/>
        <end position="416"/>
    </location>
</feature>
<dbReference type="Gene3D" id="3.10.120.10">
    <property type="entry name" value="Cytochrome b5-like heme/steroid binding domain"/>
    <property type="match status" value="1"/>
</dbReference>
<dbReference type="InterPro" id="IPR001522">
    <property type="entry name" value="FADS-1_CS"/>
</dbReference>
<keyword evidence="13" id="KW-0349">Heme</keyword>
<organism evidence="17 18">
    <name type="scientific">Pleurotus ostreatus</name>
    <name type="common">Oyster mushroom</name>
    <name type="synonym">White-rot fungus</name>
    <dbReference type="NCBI Taxonomy" id="5322"/>
    <lineage>
        <taxon>Eukaryota</taxon>
        <taxon>Fungi</taxon>
        <taxon>Dikarya</taxon>
        <taxon>Basidiomycota</taxon>
        <taxon>Agaricomycotina</taxon>
        <taxon>Agaricomycetes</taxon>
        <taxon>Agaricomycetidae</taxon>
        <taxon>Agaricales</taxon>
        <taxon>Pleurotineae</taxon>
        <taxon>Pleurotaceae</taxon>
        <taxon>Pleurotus</taxon>
    </lineage>
</organism>
<keyword evidence="3 13" id="KW-0444">Lipid biosynthesis</keyword>
<reference evidence="17" key="1">
    <citation type="submission" date="2019-07" db="EMBL/GenBank/DDBJ databases">
        <authorList>
            <person name="Palmer J.M."/>
        </authorList>
    </citation>
    <scope>NUCLEOTIDE SEQUENCE</scope>
    <source>
        <strain evidence="17">PC9</strain>
    </source>
</reference>
<dbReference type="PANTHER" id="PTHR11351:SF31">
    <property type="entry name" value="DESATURASE 1, ISOFORM A-RELATED"/>
    <property type="match status" value="1"/>
</dbReference>
<feature type="domain" description="Cytochrome b5 heme-binding" evidence="16">
    <location>
        <begin position="329"/>
        <end position="388"/>
    </location>
</feature>
<evidence type="ECO:0000256" key="4">
    <source>
        <dbReference type="ARBA" id="ARBA00022692"/>
    </source>
</evidence>
<dbReference type="SMART" id="SM01117">
    <property type="entry name" value="Cyt-b5"/>
    <property type="match status" value="1"/>
</dbReference>
<evidence type="ECO:0000313" key="18">
    <source>
        <dbReference type="Proteomes" id="UP000623687"/>
    </source>
</evidence>
<keyword evidence="8 13" id="KW-0560">Oxidoreductase</keyword>
<dbReference type="PROSITE" id="PS00476">
    <property type="entry name" value="FATTY_ACID_DESATUR_1"/>
    <property type="match status" value="1"/>
</dbReference>
<evidence type="ECO:0000313" key="17">
    <source>
        <dbReference type="EMBL" id="KAF7419408.1"/>
    </source>
</evidence>
<evidence type="ECO:0000256" key="6">
    <source>
        <dbReference type="ARBA" id="ARBA00022832"/>
    </source>
</evidence>
<keyword evidence="11 15" id="KW-0472">Membrane</keyword>
<dbReference type="InterPro" id="IPR036400">
    <property type="entry name" value="Cyt_B5-like_heme/steroid_sf"/>
</dbReference>
<dbReference type="EC" id="1.14.19.1" evidence="13"/>
<dbReference type="InterPro" id="IPR001199">
    <property type="entry name" value="Cyt_B5-like_heme/steroid-bd"/>
</dbReference>
<dbReference type="GO" id="GO:0006636">
    <property type="term" value="P:unsaturated fatty acid biosynthetic process"/>
    <property type="evidence" value="ECO:0007669"/>
    <property type="project" value="UniProtKB-UniRule"/>
</dbReference>
<protein>
    <recommendedName>
        <fullName evidence="13">Acyl-CoA desaturase</fullName>
        <ecNumber evidence="13">1.14.19.1</ecNumber>
    </recommendedName>
</protein>
<keyword evidence="5 13" id="KW-0479">Metal-binding</keyword>
<feature type="region of interest" description="Disordered" evidence="14">
    <location>
        <begin position="398"/>
        <end position="425"/>
    </location>
</feature>
<dbReference type="InterPro" id="IPR015876">
    <property type="entry name" value="Acyl-CoA_DS"/>
</dbReference>
<evidence type="ECO:0000256" key="2">
    <source>
        <dbReference type="ARBA" id="ARBA00009295"/>
    </source>
</evidence>
<keyword evidence="4 15" id="KW-0812">Transmembrane</keyword>
<dbReference type="PROSITE" id="PS50255">
    <property type="entry name" value="CYTOCHROME_B5_2"/>
    <property type="match status" value="1"/>
</dbReference>
<evidence type="ECO:0000256" key="12">
    <source>
        <dbReference type="ARBA" id="ARBA00023160"/>
    </source>
</evidence>
<evidence type="ECO:0000256" key="9">
    <source>
        <dbReference type="ARBA" id="ARBA00023004"/>
    </source>
</evidence>
<dbReference type="CDD" id="cd03505">
    <property type="entry name" value="Delta9-FADS-like"/>
    <property type="match status" value="1"/>
</dbReference>
<sequence>MAAQLPPSSFPFIQGVRWFNVAVLTVTPSIAVWGLLHVPFQARTLLFAAAYYIYSMLGITAGYHRLWSHRSYTASFPLQCFLLFGGTSAVQGSCFWWARTHRSHHRHTDTDFDPYNAKRGLFWTHVGWMLFKTNLRSGSVDASDLRNDTLLQWQHTWYMFLAAFFGYLLPTLVPGIGWGDWLGGFCFSGMLRLTIAHHSTFCINSVAHYLGSTPYDDALTPRDHFLSAILTMGEGYHNFHHQFPMDYRNAFRWYQYDPTKWFIAICNLIGLAANLRVFPSNEIDKGVLTMKLKDLKREQDRLKWPVTTKKLPVVTWETFQKEAEKCPLLLISGFIHDVSLFVDQHPGGRSALEKNSGRDMTAAFFGGVYSHSHAAHNLLSMMRVGVLDGGVEYISSCDQPSASNPGPQPQPNPRPTTSPSVSASTLHAIPPSQRLFIAERTSLP</sequence>
<accession>A0A8H7DNT5</accession>
<dbReference type="GeneID" id="59371839"/>
<dbReference type="VEuPathDB" id="FungiDB:PC9H_001998"/>
<dbReference type="Pfam" id="PF00173">
    <property type="entry name" value="Cyt-b5"/>
    <property type="match status" value="1"/>
</dbReference>
<proteinExistence type="inferred from homology"/>
<evidence type="ECO:0000256" key="15">
    <source>
        <dbReference type="SAM" id="Phobius"/>
    </source>
</evidence>
<keyword evidence="12 13" id="KW-0275">Fatty acid biosynthesis</keyword>
<dbReference type="AlphaFoldDB" id="A0A8H7DNT5"/>
<dbReference type="GO" id="GO:0005506">
    <property type="term" value="F:iron ion binding"/>
    <property type="evidence" value="ECO:0007669"/>
    <property type="project" value="TreeGrafter"/>
</dbReference>
<feature type="transmembrane region" description="Helical" evidence="15">
    <location>
        <begin position="76"/>
        <end position="98"/>
    </location>
</feature>
<evidence type="ECO:0000256" key="1">
    <source>
        <dbReference type="ARBA" id="ARBA00004141"/>
    </source>
</evidence>
<dbReference type="PANTHER" id="PTHR11351">
    <property type="entry name" value="ACYL-COA DESATURASE"/>
    <property type="match status" value="1"/>
</dbReference>
<dbReference type="EMBL" id="JACETU010000010">
    <property type="protein sequence ID" value="KAF7419408.1"/>
    <property type="molecule type" value="Genomic_DNA"/>
</dbReference>
<keyword evidence="13" id="KW-0249">Electron transport</keyword>
<name>A0A8H7DNT5_PLEOS</name>
<evidence type="ECO:0000259" key="16">
    <source>
        <dbReference type="PROSITE" id="PS50255"/>
    </source>
</evidence>
<dbReference type="OrthoDB" id="10260134at2759"/>
<dbReference type="GO" id="GO:0004768">
    <property type="term" value="F:stearoyl-CoA 9-desaturase activity"/>
    <property type="evidence" value="ECO:0007669"/>
    <property type="project" value="UniProtKB-UniRule"/>
</dbReference>
<keyword evidence="6 13" id="KW-0276">Fatty acid metabolism</keyword>
<evidence type="ECO:0000256" key="3">
    <source>
        <dbReference type="ARBA" id="ARBA00022516"/>
    </source>
</evidence>